<comment type="caution">
    <text evidence="1">The sequence shown here is derived from an EMBL/GenBank/DDBJ whole genome shotgun (WGS) entry which is preliminary data.</text>
</comment>
<evidence type="ECO:0000313" key="2">
    <source>
        <dbReference type="Proteomes" id="UP000275408"/>
    </source>
</evidence>
<evidence type="ECO:0000313" key="1">
    <source>
        <dbReference type="EMBL" id="RMX55110.1"/>
    </source>
</evidence>
<keyword evidence="2" id="KW-1185">Reference proteome</keyword>
<protein>
    <submittedName>
        <fullName evidence="1">Uncharacterized protein</fullName>
    </submittedName>
</protein>
<name>A0A3M6UN96_POCDA</name>
<dbReference type="AlphaFoldDB" id="A0A3M6UN96"/>
<reference evidence="1 2" key="1">
    <citation type="journal article" date="2018" name="Sci. Rep.">
        <title>Comparative analysis of the Pocillopora damicornis genome highlights role of immune system in coral evolution.</title>
        <authorList>
            <person name="Cunning R."/>
            <person name="Bay R.A."/>
            <person name="Gillette P."/>
            <person name="Baker A.C."/>
            <person name="Traylor-Knowles N."/>
        </authorList>
    </citation>
    <scope>NUCLEOTIDE SEQUENCE [LARGE SCALE GENOMIC DNA]</scope>
    <source>
        <strain evidence="1">RSMAS</strain>
        <tissue evidence="1">Whole animal</tissue>
    </source>
</reference>
<organism evidence="1 2">
    <name type="scientific">Pocillopora damicornis</name>
    <name type="common">Cauliflower coral</name>
    <name type="synonym">Millepora damicornis</name>
    <dbReference type="NCBI Taxonomy" id="46731"/>
    <lineage>
        <taxon>Eukaryota</taxon>
        <taxon>Metazoa</taxon>
        <taxon>Cnidaria</taxon>
        <taxon>Anthozoa</taxon>
        <taxon>Hexacorallia</taxon>
        <taxon>Scleractinia</taxon>
        <taxon>Astrocoeniina</taxon>
        <taxon>Pocilloporidae</taxon>
        <taxon>Pocillopora</taxon>
    </lineage>
</organism>
<proteinExistence type="predicted"/>
<gene>
    <name evidence="1" type="ORF">pdam_00022769</name>
</gene>
<dbReference type="EMBL" id="RCHS01001120">
    <property type="protein sequence ID" value="RMX55110.1"/>
    <property type="molecule type" value="Genomic_DNA"/>
</dbReference>
<sequence length="181" mass="21141">MNFTTDQSVIYNQNILVAKQNETQNEEVGQSPIVLAKVCRDSGTSRLLWKNILNLFDKSKTIRRYVRSRIVLRLPHSHRKRFYRLTTVIILKPDCIEVNQLKLYFAFDCVYVFKQVLQSIKRREISAVFQDEFVHVVQCCSIKCKKRNHKYFVSRAKLLTSGEIELNPGPVTLGNKPNHLD</sequence>
<accession>A0A3M6UN96</accession>
<dbReference type="Proteomes" id="UP000275408">
    <property type="component" value="Unassembled WGS sequence"/>
</dbReference>